<gene>
    <name evidence="1" type="ORF">KUDE01_016722</name>
</gene>
<dbReference type="Proteomes" id="UP001228049">
    <property type="component" value="Unassembled WGS sequence"/>
</dbReference>
<feature type="non-terminal residue" evidence="1">
    <location>
        <position position="1"/>
    </location>
</feature>
<feature type="non-terminal residue" evidence="1">
    <location>
        <position position="71"/>
    </location>
</feature>
<dbReference type="EMBL" id="JASDAP010000009">
    <property type="protein sequence ID" value="KAK1897185.1"/>
    <property type="molecule type" value="Genomic_DNA"/>
</dbReference>
<comment type="caution">
    <text evidence="1">The sequence shown here is derived from an EMBL/GenBank/DDBJ whole genome shotgun (WGS) entry which is preliminary data.</text>
</comment>
<accession>A0AAD9FFW5</accession>
<name>A0AAD9FFW5_DISEL</name>
<evidence type="ECO:0000313" key="1">
    <source>
        <dbReference type="EMBL" id="KAK1897185.1"/>
    </source>
</evidence>
<organism evidence="1 2">
    <name type="scientific">Dissostichus eleginoides</name>
    <name type="common">Patagonian toothfish</name>
    <name type="synonym">Dissostichus amissus</name>
    <dbReference type="NCBI Taxonomy" id="100907"/>
    <lineage>
        <taxon>Eukaryota</taxon>
        <taxon>Metazoa</taxon>
        <taxon>Chordata</taxon>
        <taxon>Craniata</taxon>
        <taxon>Vertebrata</taxon>
        <taxon>Euteleostomi</taxon>
        <taxon>Actinopterygii</taxon>
        <taxon>Neopterygii</taxon>
        <taxon>Teleostei</taxon>
        <taxon>Neoteleostei</taxon>
        <taxon>Acanthomorphata</taxon>
        <taxon>Eupercaria</taxon>
        <taxon>Perciformes</taxon>
        <taxon>Notothenioidei</taxon>
        <taxon>Nototheniidae</taxon>
        <taxon>Dissostichus</taxon>
    </lineage>
</organism>
<reference evidence="1" key="1">
    <citation type="submission" date="2023-04" db="EMBL/GenBank/DDBJ databases">
        <title>Chromosome-level genome of Chaenocephalus aceratus.</title>
        <authorList>
            <person name="Park H."/>
        </authorList>
    </citation>
    <scope>NUCLEOTIDE SEQUENCE</scope>
    <source>
        <strain evidence="1">DE</strain>
        <tissue evidence="1">Muscle</tissue>
    </source>
</reference>
<evidence type="ECO:0000313" key="2">
    <source>
        <dbReference type="Proteomes" id="UP001228049"/>
    </source>
</evidence>
<sequence>CLSEAPDAPSLILIKRQRYAERDLNRGPPLGLVWTRSAGHGASIGVARPMLTVPGSEGERGIGVRRGGGLK</sequence>
<keyword evidence="2" id="KW-1185">Reference proteome</keyword>
<protein>
    <submittedName>
        <fullName evidence="1">DNA repair protein RecO</fullName>
    </submittedName>
</protein>
<dbReference type="AlphaFoldDB" id="A0AAD9FFW5"/>
<proteinExistence type="predicted"/>